<proteinExistence type="predicted"/>
<reference evidence="2" key="1">
    <citation type="submission" date="2021-01" db="EMBL/GenBank/DDBJ databases">
        <authorList>
            <person name="Corre E."/>
            <person name="Pelletier E."/>
            <person name="Niang G."/>
            <person name="Scheremetjew M."/>
            <person name="Finn R."/>
            <person name="Kale V."/>
            <person name="Holt S."/>
            <person name="Cochrane G."/>
            <person name="Meng A."/>
            <person name="Brown T."/>
            <person name="Cohen L."/>
        </authorList>
    </citation>
    <scope>NUCLEOTIDE SEQUENCE</scope>
    <source>
        <strain evidence="2">CCMP1756</strain>
    </source>
</reference>
<dbReference type="AlphaFoldDB" id="A0A7S4EDF4"/>
<keyword evidence="1" id="KW-0732">Signal</keyword>
<gene>
    <name evidence="2" type="ORF">PCAL00307_LOCUS21061</name>
</gene>
<organism evidence="2">
    <name type="scientific">Pelagomonas calceolata</name>
    <dbReference type="NCBI Taxonomy" id="35677"/>
    <lineage>
        <taxon>Eukaryota</taxon>
        <taxon>Sar</taxon>
        <taxon>Stramenopiles</taxon>
        <taxon>Ochrophyta</taxon>
        <taxon>Pelagophyceae</taxon>
        <taxon>Pelagomonadales</taxon>
        <taxon>Pelagomonadaceae</taxon>
        <taxon>Pelagomonas</taxon>
    </lineage>
</organism>
<accession>A0A7S4EDF4</accession>
<evidence type="ECO:0000256" key="1">
    <source>
        <dbReference type="SAM" id="SignalP"/>
    </source>
</evidence>
<sequence>MSKMHRCVLLAAVVACAAARRPGSRVVQFTRRLPRRTRRAAETVVLDMPLGLLESRVERQLSKALGQAPVEHSVFQALRMVCGCALLFQSAKIPQTAATLQCFACLLQISHGMILGATGGGIDLFQSPARDDEGARVLFVVVRLCAWIVARDIAERHGSTAAIAGVTIGVLAAKLAVATYDHARILARRQRKRIQAVRGLTVSDEHEPPLDAIAATLERLEMSYSDYVKQGLNWVVRTQVYAGSARAGRGVVCTACDCAHIDRPAWANVDAERREAKARAAAAKIQAVRLHEFLHMCVLALSTRYGVRFARRRRLGKRALDNLGDDIPLAGGGAFSPSRRAIASLDLVKFAPAALGAFEVSEGARTLRARNRYAALRAGLRATNVVETYVAGDVLCGNQPVRRVQSKAP</sequence>
<feature type="signal peptide" evidence="1">
    <location>
        <begin position="1"/>
        <end position="19"/>
    </location>
</feature>
<dbReference type="EMBL" id="HBIW01024434">
    <property type="protein sequence ID" value="CAE0705612.1"/>
    <property type="molecule type" value="Transcribed_RNA"/>
</dbReference>
<feature type="chain" id="PRO_5030775325" evidence="1">
    <location>
        <begin position="20"/>
        <end position="409"/>
    </location>
</feature>
<name>A0A7S4EDF4_9STRA</name>
<protein>
    <submittedName>
        <fullName evidence="2">Uncharacterized protein</fullName>
    </submittedName>
</protein>
<evidence type="ECO:0000313" key="2">
    <source>
        <dbReference type="EMBL" id="CAE0705612.1"/>
    </source>
</evidence>